<dbReference type="Pfam" id="PF05130">
    <property type="entry name" value="FlgN"/>
    <property type="match status" value="1"/>
</dbReference>
<keyword evidence="1" id="KW-1005">Bacterial flagellum biogenesis</keyword>
<proteinExistence type="predicted"/>
<evidence type="ECO:0008006" key="4">
    <source>
        <dbReference type="Google" id="ProtNLM"/>
    </source>
</evidence>
<gene>
    <name evidence="2" type="ORF">APZ18_13480</name>
</gene>
<dbReference type="EMBL" id="LLKB01000006">
    <property type="protein sequence ID" value="KQC84314.1"/>
    <property type="molecule type" value="Genomic_DNA"/>
</dbReference>
<evidence type="ECO:0000256" key="1">
    <source>
        <dbReference type="ARBA" id="ARBA00022795"/>
    </source>
</evidence>
<evidence type="ECO:0000313" key="3">
    <source>
        <dbReference type="Proteomes" id="UP000050833"/>
    </source>
</evidence>
<dbReference type="InterPro" id="IPR007809">
    <property type="entry name" value="FlgN-like"/>
</dbReference>
<name>A0AAW3JRE7_9FIRM</name>
<keyword evidence="3" id="KW-1185">Reference proteome</keyword>
<accession>A0AAW3JRE7</accession>
<dbReference type="Proteomes" id="UP000050833">
    <property type="component" value="Unassembled WGS sequence"/>
</dbReference>
<organism evidence="2 3">
    <name type="scientific">Butyribacter intestini</name>
    <dbReference type="NCBI Taxonomy" id="1703332"/>
    <lineage>
        <taxon>Bacteria</taxon>
        <taxon>Bacillati</taxon>
        <taxon>Bacillota</taxon>
        <taxon>Clostridia</taxon>
        <taxon>Lachnospirales</taxon>
        <taxon>Lachnospiraceae</taxon>
        <taxon>Butyribacter</taxon>
    </lineage>
</organism>
<sequence length="164" mass="19491">MENKRVYITILSDSLEKKLDVLKKLLLVTKEQNMILSEKDIDKFDVYGFDTAVEKKEKLIGQMQELDKGFDTVYAKVGRFLSENKEEYKSEILKMQNLIRSITDIGVQLESLEQQNKTKFNTFIRNKRHAINDFKQSNRVATSYYQNMSNQHREWQSHFLDQKK</sequence>
<dbReference type="SUPFAM" id="SSF140566">
    <property type="entry name" value="FlgN-like"/>
    <property type="match status" value="1"/>
</dbReference>
<dbReference type="GO" id="GO:0044780">
    <property type="term" value="P:bacterial-type flagellum assembly"/>
    <property type="evidence" value="ECO:0007669"/>
    <property type="project" value="InterPro"/>
</dbReference>
<evidence type="ECO:0000313" key="2">
    <source>
        <dbReference type="EMBL" id="KQC84314.1"/>
    </source>
</evidence>
<reference evidence="2 3" key="1">
    <citation type="submission" date="2015-10" db="EMBL/GenBank/DDBJ databases">
        <title>Butyribacter intestini gen. nov., sp. nov., a butyric acid-producing bacterium of the family Lachnospiraceae isolated from the human faeces.</title>
        <authorList>
            <person name="Zou Y."/>
            <person name="Xue W."/>
            <person name="Luo G."/>
            <person name="Lv M."/>
        </authorList>
    </citation>
    <scope>NUCLEOTIDE SEQUENCE [LARGE SCALE GENOMIC DNA]</scope>
    <source>
        <strain evidence="2 3">TF01-11</strain>
    </source>
</reference>
<protein>
    <recommendedName>
        <fullName evidence="4">FlgN protein</fullName>
    </recommendedName>
</protein>
<dbReference type="RefSeq" id="WP_022015204.1">
    <property type="nucleotide sequence ID" value="NZ_DBGBRS010000208.1"/>
</dbReference>
<dbReference type="AlphaFoldDB" id="A0AAW3JRE7"/>
<dbReference type="InterPro" id="IPR036679">
    <property type="entry name" value="FlgN-like_sf"/>
</dbReference>
<comment type="caution">
    <text evidence="2">The sequence shown here is derived from an EMBL/GenBank/DDBJ whole genome shotgun (WGS) entry which is preliminary data.</text>
</comment>